<dbReference type="Gene3D" id="3.50.50.60">
    <property type="entry name" value="FAD/NAD(P)-binding domain"/>
    <property type="match status" value="1"/>
</dbReference>
<protein>
    <recommendedName>
        <fullName evidence="1">FAD dependent oxidoreductase domain-containing protein</fullName>
    </recommendedName>
</protein>
<name>B3T236_9ZZZZ</name>
<dbReference type="EMBL" id="EU016581">
    <property type="protein sequence ID" value="ABZ06645.1"/>
    <property type="molecule type" value="Genomic_DNA"/>
</dbReference>
<dbReference type="Gene3D" id="3.30.9.10">
    <property type="entry name" value="D-Amino Acid Oxidase, subunit A, domain 2"/>
    <property type="match status" value="1"/>
</dbReference>
<organism evidence="2">
    <name type="scientific">uncultured marine microorganism HF4000_133I24</name>
    <dbReference type="NCBI Taxonomy" id="455522"/>
    <lineage>
        <taxon>unclassified sequences</taxon>
        <taxon>environmental samples</taxon>
    </lineage>
</organism>
<accession>B3T236</accession>
<dbReference type="InterPro" id="IPR006076">
    <property type="entry name" value="FAD-dep_OxRdtase"/>
</dbReference>
<dbReference type="InterPro" id="IPR036188">
    <property type="entry name" value="FAD/NAD-bd_sf"/>
</dbReference>
<dbReference type="Pfam" id="PF01266">
    <property type="entry name" value="DAO"/>
    <property type="match status" value="1"/>
</dbReference>
<dbReference type="AlphaFoldDB" id="B3T236"/>
<sequence length="449" mass="50210">MAFPKKAKYVVIGAGIHGLSTAWHLAEKLKKKNGNATNNDIVVIDKGGIASGASGIACGVVRNNYFQPAMRELMMHSVKVWESDPKNFSYHPVGYMQISPESMRKDISSIYEQQKAIGYESEFIEGKEDCMKYMKNIFYDWQAKGITSVLHEKRGGYANNTASIYGLANKAESVGVRIITGTEVTGFKRGSNSKAVTGVVTSKGTIDCEQVIVGVGPWIRNFWNMLELPKKISIKDDKGETHKDYPMWIYWFLTEGCLGVDPNFQKTDDGKMPPVIHVDSDAHLFSDVDGSLITDQMWGIYYKPDFNFNGVQGGATPYKINKPVDDVKVDPYGVDSEDHQTGDEFAHMWCSALAHCQKRFEGKINVYKKGPSGGLGCFTPDSFPVFDRFCENVYIIADSNHGYKMLGVGKLVAEEILENKETELLKPFRFNRYEKGQSHPTSNSPFPWS</sequence>
<proteinExistence type="predicted"/>
<dbReference type="PANTHER" id="PTHR13847">
    <property type="entry name" value="SARCOSINE DEHYDROGENASE-RELATED"/>
    <property type="match status" value="1"/>
</dbReference>
<dbReference type="SUPFAM" id="SSF51905">
    <property type="entry name" value="FAD/NAD(P)-binding domain"/>
    <property type="match status" value="1"/>
</dbReference>
<evidence type="ECO:0000259" key="1">
    <source>
        <dbReference type="Pfam" id="PF01266"/>
    </source>
</evidence>
<feature type="domain" description="FAD dependent oxidoreductase" evidence="1">
    <location>
        <begin position="9"/>
        <end position="227"/>
    </location>
</feature>
<gene>
    <name evidence="2" type="ORF">ALOHA_HF4000133I24ctg1g9</name>
</gene>
<evidence type="ECO:0000313" key="2">
    <source>
        <dbReference type="EMBL" id="ABZ06645.1"/>
    </source>
</evidence>
<reference evidence="2" key="1">
    <citation type="journal article" date="2008" name="ISME J.">
        <title>Genomic patterns of recombination, clonal divergence and environment in marine microbial populations.</title>
        <authorList>
            <person name="Konstantinidis K.T."/>
            <person name="Delong E.F."/>
        </authorList>
    </citation>
    <scope>NUCLEOTIDE SEQUENCE</scope>
</reference>